<organism evidence="5 6">
    <name type="scientific">Methanothermobacter tenebrarum</name>
    <dbReference type="NCBI Taxonomy" id="680118"/>
    <lineage>
        <taxon>Archaea</taxon>
        <taxon>Methanobacteriati</taxon>
        <taxon>Methanobacteriota</taxon>
        <taxon>Methanomada group</taxon>
        <taxon>Methanobacteria</taxon>
        <taxon>Methanobacteriales</taxon>
        <taxon>Methanobacteriaceae</taxon>
        <taxon>Methanothermobacter</taxon>
    </lineage>
</organism>
<dbReference type="InterPro" id="IPR026870">
    <property type="entry name" value="Zinc_ribbon_dom"/>
</dbReference>
<dbReference type="HAMAP" id="MF_00338">
    <property type="entry name" value="UPF0145"/>
    <property type="match status" value="1"/>
</dbReference>
<dbReference type="EMBL" id="QLOE01000007">
    <property type="protein sequence ID" value="RAO78817.1"/>
    <property type="molecule type" value="Genomic_DNA"/>
</dbReference>
<evidence type="ECO:0000256" key="1">
    <source>
        <dbReference type="ARBA" id="ARBA00010751"/>
    </source>
</evidence>
<protein>
    <recommendedName>
        <fullName evidence="2">UPF0145 protein DPC56_06050</fullName>
    </recommendedName>
</protein>
<gene>
    <name evidence="5" type="ORF">DPC56_06050</name>
</gene>
<feature type="compositionally biased region" description="Basic and acidic residues" evidence="3">
    <location>
        <begin position="1"/>
        <end position="19"/>
    </location>
</feature>
<feature type="domain" description="Zinc-ribbon" evidence="4">
    <location>
        <begin position="36"/>
        <end position="58"/>
    </location>
</feature>
<dbReference type="InterPro" id="IPR002765">
    <property type="entry name" value="UPF0145_YbjQ-like"/>
</dbReference>
<evidence type="ECO:0000256" key="3">
    <source>
        <dbReference type="SAM" id="MobiDB-lite"/>
    </source>
</evidence>
<proteinExistence type="inferred from homology"/>
<reference evidence="5 6" key="1">
    <citation type="submission" date="2018-06" db="EMBL/GenBank/DDBJ databases">
        <title>Draft genome sequence of hyperthermophilic methanogen Methanothermobacter tenebrarum sp. MCM-B 1447.</title>
        <authorList>
            <person name="Pore S.D."/>
            <person name="Dagar S."/>
            <person name="Dhakephalkar P.K."/>
        </authorList>
    </citation>
    <scope>NUCLEOTIDE SEQUENCE [LARGE SCALE GENOMIC DNA]</scope>
    <source>
        <strain evidence="5 6">MCM B 1447</strain>
    </source>
</reference>
<dbReference type="PANTHER" id="PTHR34068:SF2">
    <property type="entry name" value="UPF0145 PROTEIN SCO3412"/>
    <property type="match status" value="1"/>
</dbReference>
<dbReference type="OrthoDB" id="59443at2157"/>
<dbReference type="Pfam" id="PF13240">
    <property type="entry name" value="Zn_Ribbon_1"/>
    <property type="match status" value="1"/>
</dbReference>
<dbReference type="InterPro" id="IPR035439">
    <property type="entry name" value="UPF0145_dom_sf"/>
</dbReference>
<dbReference type="Gene3D" id="3.30.110.70">
    <property type="entry name" value="Hypothetical protein apc22750. Chain B"/>
    <property type="match status" value="1"/>
</dbReference>
<dbReference type="Pfam" id="PF01906">
    <property type="entry name" value="YbjQ_1"/>
    <property type="match status" value="1"/>
</dbReference>
<dbReference type="PANTHER" id="PTHR34068">
    <property type="entry name" value="UPF0145 PROTEIN YBJQ"/>
    <property type="match status" value="1"/>
</dbReference>
<accession>A0A328P8Q2</accession>
<keyword evidence="6" id="KW-1185">Reference proteome</keyword>
<evidence type="ECO:0000259" key="4">
    <source>
        <dbReference type="Pfam" id="PF13240"/>
    </source>
</evidence>
<feature type="region of interest" description="Disordered" evidence="3">
    <location>
        <begin position="1"/>
        <end position="34"/>
    </location>
</feature>
<sequence>MVSAEELKRRLEEKRRKGAVEPSTPPREGAEEPIKYCPNCNREYGPDANFCEECGTKLEEKRLEEEKPAAPSKYEDVIVVSSNHVPGYRAVETLGFVYGLTVRSRGIGGQVGAGLRSLVGGEIKEYVTMMEHARQEAIDRMIEHAKELGANAIISARFDSDSISNVMQEILAYGTAVIIEKE</sequence>
<comment type="similarity">
    <text evidence="1 2">Belongs to the UPF0145 family.</text>
</comment>
<dbReference type="AlphaFoldDB" id="A0A328P8Q2"/>
<dbReference type="Proteomes" id="UP000249782">
    <property type="component" value="Unassembled WGS sequence"/>
</dbReference>
<name>A0A328P8Q2_9EURY</name>
<dbReference type="SUPFAM" id="SSF117782">
    <property type="entry name" value="YbjQ-like"/>
    <property type="match status" value="1"/>
</dbReference>
<comment type="caution">
    <text evidence="5">The sequence shown here is derived from an EMBL/GenBank/DDBJ whole genome shotgun (WGS) entry which is preliminary data.</text>
</comment>
<evidence type="ECO:0000256" key="2">
    <source>
        <dbReference type="HAMAP-Rule" id="MF_00338"/>
    </source>
</evidence>
<evidence type="ECO:0000313" key="5">
    <source>
        <dbReference type="EMBL" id="RAO78817.1"/>
    </source>
</evidence>
<evidence type="ECO:0000313" key="6">
    <source>
        <dbReference type="Proteomes" id="UP000249782"/>
    </source>
</evidence>